<keyword evidence="3" id="KW-1185">Reference proteome</keyword>
<gene>
    <name evidence="2" type="ORF">J437_LFUL016683</name>
</gene>
<dbReference type="OrthoDB" id="635774at2759"/>
<sequence>MELDPAFRAGRVEHVALAVGNLDGANIEEEVITALEATGWDASAAARHIKLDRLLRLGLASRLQCENALQRTNWNLEMAASSLLEDVKS</sequence>
<dbReference type="Proteomes" id="UP000792457">
    <property type="component" value="Unassembled WGS sequence"/>
</dbReference>
<dbReference type="PROSITE" id="PS50030">
    <property type="entry name" value="UBA"/>
    <property type="match status" value="1"/>
</dbReference>
<dbReference type="SMART" id="SM00165">
    <property type="entry name" value="UBA"/>
    <property type="match status" value="1"/>
</dbReference>
<dbReference type="AlphaFoldDB" id="A0A8K0P9K1"/>
<dbReference type="InterPro" id="IPR015940">
    <property type="entry name" value="UBA"/>
</dbReference>
<comment type="caution">
    <text evidence="2">The sequence shown here is derived from an EMBL/GenBank/DDBJ whole genome shotgun (WGS) entry which is preliminary data.</text>
</comment>
<evidence type="ECO:0000313" key="3">
    <source>
        <dbReference type="Proteomes" id="UP000792457"/>
    </source>
</evidence>
<accession>A0A8K0P9K1</accession>
<feature type="domain" description="UBA" evidence="1">
    <location>
        <begin position="43"/>
        <end position="86"/>
    </location>
</feature>
<dbReference type="SUPFAM" id="SSF46934">
    <property type="entry name" value="UBA-like"/>
    <property type="match status" value="1"/>
</dbReference>
<dbReference type="InterPro" id="IPR009060">
    <property type="entry name" value="UBA-like_sf"/>
</dbReference>
<evidence type="ECO:0000259" key="1">
    <source>
        <dbReference type="PROSITE" id="PS50030"/>
    </source>
</evidence>
<protein>
    <recommendedName>
        <fullName evidence="1">UBA domain-containing protein</fullName>
    </recommendedName>
</protein>
<dbReference type="EMBL" id="KZ309500">
    <property type="protein sequence ID" value="KAG8239046.1"/>
    <property type="molecule type" value="Genomic_DNA"/>
</dbReference>
<dbReference type="Gene3D" id="1.10.8.10">
    <property type="entry name" value="DNA helicase RuvA subunit, C-terminal domain"/>
    <property type="match status" value="1"/>
</dbReference>
<proteinExistence type="predicted"/>
<organism evidence="2 3">
    <name type="scientific">Ladona fulva</name>
    <name type="common">Scarce chaser dragonfly</name>
    <name type="synonym">Libellula fulva</name>
    <dbReference type="NCBI Taxonomy" id="123851"/>
    <lineage>
        <taxon>Eukaryota</taxon>
        <taxon>Metazoa</taxon>
        <taxon>Ecdysozoa</taxon>
        <taxon>Arthropoda</taxon>
        <taxon>Hexapoda</taxon>
        <taxon>Insecta</taxon>
        <taxon>Pterygota</taxon>
        <taxon>Palaeoptera</taxon>
        <taxon>Odonata</taxon>
        <taxon>Epiprocta</taxon>
        <taxon>Anisoptera</taxon>
        <taxon>Libelluloidea</taxon>
        <taxon>Libellulidae</taxon>
        <taxon>Ladona</taxon>
    </lineage>
</organism>
<reference evidence="2" key="1">
    <citation type="submission" date="2013-04" db="EMBL/GenBank/DDBJ databases">
        <authorList>
            <person name="Qu J."/>
            <person name="Murali S.C."/>
            <person name="Bandaranaike D."/>
            <person name="Bellair M."/>
            <person name="Blankenburg K."/>
            <person name="Chao H."/>
            <person name="Dinh H."/>
            <person name="Doddapaneni H."/>
            <person name="Downs B."/>
            <person name="Dugan-Rocha S."/>
            <person name="Elkadiri S."/>
            <person name="Gnanaolivu R.D."/>
            <person name="Hernandez B."/>
            <person name="Javaid M."/>
            <person name="Jayaseelan J.C."/>
            <person name="Lee S."/>
            <person name="Li M."/>
            <person name="Ming W."/>
            <person name="Munidasa M."/>
            <person name="Muniz J."/>
            <person name="Nguyen L."/>
            <person name="Ongeri F."/>
            <person name="Osuji N."/>
            <person name="Pu L.-L."/>
            <person name="Puazo M."/>
            <person name="Qu C."/>
            <person name="Quiroz J."/>
            <person name="Raj R."/>
            <person name="Weissenberger G."/>
            <person name="Xin Y."/>
            <person name="Zou X."/>
            <person name="Han Y."/>
            <person name="Richards S."/>
            <person name="Worley K."/>
            <person name="Muzny D."/>
            <person name="Gibbs R."/>
        </authorList>
    </citation>
    <scope>NUCLEOTIDE SEQUENCE</scope>
    <source>
        <strain evidence="2">Sampled in the wild</strain>
    </source>
</reference>
<reference evidence="2" key="2">
    <citation type="submission" date="2017-10" db="EMBL/GenBank/DDBJ databases">
        <title>Ladona fulva Genome sequencing and assembly.</title>
        <authorList>
            <person name="Murali S."/>
            <person name="Richards S."/>
            <person name="Bandaranaike D."/>
            <person name="Bellair M."/>
            <person name="Blankenburg K."/>
            <person name="Chao H."/>
            <person name="Dinh H."/>
            <person name="Doddapaneni H."/>
            <person name="Dugan-Rocha S."/>
            <person name="Elkadiri S."/>
            <person name="Gnanaolivu R."/>
            <person name="Hernandez B."/>
            <person name="Skinner E."/>
            <person name="Javaid M."/>
            <person name="Lee S."/>
            <person name="Li M."/>
            <person name="Ming W."/>
            <person name="Munidasa M."/>
            <person name="Muniz J."/>
            <person name="Nguyen L."/>
            <person name="Hughes D."/>
            <person name="Osuji N."/>
            <person name="Pu L.-L."/>
            <person name="Puazo M."/>
            <person name="Qu C."/>
            <person name="Quiroz J."/>
            <person name="Raj R."/>
            <person name="Weissenberger G."/>
            <person name="Xin Y."/>
            <person name="Zou X."/>
            <person name="Han Y."/>
            <person name="Worley K."/>
            <person name="Muzny D."/>
            <person name="Gibbs R."/>
        </authorList>
    </citation>
    <scope>NUCLEOTIDE SEQUENCE</scope>
    <source>
        <strain evidence="2">Sampled in the wild</strain>
    </source>
</reference>
<name>A0A8K0P9K1_LADFU</name>
<evidence type="ECO:0000313" key="2">
    <source>
        <dbReference type="EMBL" id="KAG8239046.1"/>
    </source>
</evidence>